<name>A0A835Z011_9STRA</name>
<keyword evidence="3" id="KW-1185">Reference proteome</keyword>
<keyword evidence="1" id="KW-0732">Signal</keyword>
<proteinExistence type="predicted"/>
<evidence type="ECO:0000313" key="3">
    <source>
        <dbReference type="Proteomes" id="UP000664859"/>
    </source>
</evidence>
<dbReference type="AlphaFoldDB" id="A0A835Z011"/>
<feature type="chain" id="PRO_5033041425" evidence="1">
    <location>
        <begin position="27"/>
        <end position="218"/>
    </location>
</feature>
<dbReference type="EMBL" id="JAFCMP010000146">
    <property type="protein sequence ID" value="KAG5184982.1"/>
    <property type="molecule type" value="Genomic_DNA"/>
</dbReference>
<accession>A0A835Z011</accession>
<organism evidence="2 3">
    <name type="scientific">Tribonema minus</name>
    <dbReference type="NCBI Taxonomy" id="303371"/>
    <lineage>
        <taxon>Eukaryota</taxon>
        <taxon>Sar</taxon>
        <taxon>Stramenopiles</taxon>
        <taxon>Ochrophyta</taxon>
        <taxon>PX clade</taxon>
        <taxon>Xanthophyceae</taxon>
        <taxon>Tribonematales</taxon>
        <taxon>Tribonemataceae</taxon>
        <taxon>Tribonema</taxon>
    </lineage>
</organism>
<protein>
    <submittedName>
        <fullName evidence="2">Uncharacterized protein</fullName>
    </submittedName>
</protein>
<reference evidence="2" key="1">
    <citation type="submission" date="2021-02" db="EMBL/GenBank/DDBJ databases">
        <title>First Annotated Genome of the Yellow-green Alga Tribonema minus.</title>
        <authorList>
            <person name="Mahan K.M."/>
        </authorList>
    </citation>
    <scope>NUCLEOTIDE SEQUENCE</scope>
    <source>
        <strain evidence="2">UTEX B ZZ1240</strain>
    </source>
</reference>
<gene>
    <name evidence="2" type="ORF">JKP88DRAFT_313630</name>
</gene>
<evidence type="ECO:0000313" key="2">
    <source>
        <dbReference type="EMBL" id="KAG5184982.1"/>
    </source>
</evidence>
<sequence length="218" mass="24657">MKAVKCAKQLCLWLGIGLFALELAHKWSHRKDVPVCPKAHYVWHNKMCWPQAYVERQNYTPSPAPEWPQDVKKHKKPLRWLHWRYDVFRDKFYHLRKTKGARAALRTGHPGEATCTWRRHRRRPLELQPLTAPALMLEQSVPSVARDPMGVPRRCAPETCVTPGKAAGLRTARQMADCGSVQRAVAAATACAPCATTAAMAPGPAQKRRSVLRRTKGQ</sequence>
<evidence type="ECO:0000256" key="1">
    <source>
        <dbReference type="SAM" id="SignalP"/>
    </source>
</evidence>
<feature type="signal peptide" evidence="1">
    <location>
        <begin position="1"/>
        <end position="26"/>
    </location>
</feature>
<comment type="caution">
    <text evidence="2">The sequence shown here is derived from an EMBL/GenBank/DDBJ whole genome shotgun (WGS) entry which is preliminary data.</text>
</comment>
<dbReference type="Proteomes" id="UP000664859">
    <property type="component" value="Unassembled WGS sequence"/>
</dbReference>